<dbReference type="Proteomes" id="UP001300502">
    <property type="component" value="Unassembled WGS sequence"/>
</dbReference>
<accession>A0AAV9I5R4</accession>
<dbReference type="EMBL" id="JANCYU010000001">
    <property type="protein sequence ID" value="KAK4522194.1"/>
    <property type="molecule type" value="Genomic_DNA"/>
</dbReference>
<evidence type="ECO:0000313" key="2">
    <source>
        <dbReference type="EMBL" id="KAK4522194.1"/>
    </source>
</evidence>
<comment type="caution">
    <text evidence="2">The sequence shown here is derived from an EMBL/GenBank/DDBJ whole genome shotgun (WGS) entry which is preliminary data.</text>
</comment>
<proteinExistence type="predicted"/>
<feature type="compositionally biased region" description="Basic and acidic residues" evidence="1">
    <location>
        <begin position="37"/>
        <end position="48"/>
    </location>
</feature>
<evidence type="ECO:0000256" key="1">
    <source>
        <dbReference type="SAM" id="MobiDB-lite"/>
    </source>
</evidence>
<gene>
    <name evidence="2" type="ORF">GAYE_FCTG49G0073</name>
</gene>
<reference evidence="2 3" key="1">
    <citation type="submission" date="2022-07" db="EMBL/GenBank/DDBJ databases">
        <title>Genome-wide signatures of adaptation to extreme environments.</title>
        <authorList>
            <person name="Cho C.H."/>
            <person name="Yoon H.S."/>
        </authorList>
    </citation>
    <scope>NUCLEOTIDE SEQUENCE [LARGE SCALE GENOMIC DNA]</scope>
    <source>
        <strain evidence="2 3">108.79 E11</strain>
    </source>
</reference>
<feature type="region of interest" description="Disordered" evidence="1">
    <location>
        <begin position="31"/>
        <end position="65"/>
    </location>
</feature>
<organism evidence="2 3">
    <name type="scientific">Galdieria yellowstonensis</name>
    <dbReference type="NCBI Taxonomy" id="3028027"/>
    <lineage>
        <taxon>Eukaryota</taxon>
        <taxon>Rhodophyta</taxon>
        <taxon>Bangiophyceae</taxon>
        <taxon>Galdieriales</taxon>
        <taxon>Galdieriaceae</taxon>
        <taxon>Galdieria</taxon>
    </lineage>
</organism>
<protein>
    <submittedName>
        <fullName evidence="2">Uncharacterized protein</fullName>
    </submittedName>
</protein>
<sequence>MKRPLEEKDEAVQCSSGLKRLSLGLQCHDSTLNTGKKLKEGQNSKENENSQNANPSSSELLESSQTSEHDYCYINSLLKKLHFERLQRQQPVKKS</sequence>
<evidence type="ECO:0000313" key="3">
    <source>
        <dbReference type="Proteomes" id="UP001300502"/>
    </source>
</evidence>
<dbReference type="AlphaFoldDB" id="A0AAV9I5R4"/>
<name>A0AAV9I5R4_9RHOD</name>
<keyword evidence="3" id="KW-1185">Reference proteome</keyword>